<dbReference type="InterPro" id="IPR002577">
    <property type="entry name" value="HTH_HxlR"/>
</dbReference>
<evidence type="ECO:0000256" key="3">
    <source>
        <dbReference type="ARBA" id="ARBA00023163"/>
    </source>
</evidence>
<reference evidence="6" key="1">
    <citation type="journal article" date="2019" name="Int. J. Syst. Evol. Microbiol.">
        <title>The Global Catalogue of Microorganisms (GCM) 10K type strain sequencing project: providing services to taxonomists for standard genome sequencing and annotation.</title>
        <authorList>
            <consortium name="The Broad Institute Genomics Platform"/>
            <consortium name="The Broad Institute Genome Sequencing Center for Infectious Disease"/>
            <person name="Wu L."/>
            <person name="Ma J."/>
        </authorList>
    </citation>
    <scope>NUCLEOTIDE SEQUENCE [LARGE SCALE GENOMIC DNA]</scope>
    <source>
        <strain evidence="6">CCUG 53903</strain>
    </source>
</reference>
<sequence length="120" mass="13219">MSTDPAEARAGAVVTVATYENCPVTGLLRRIGDKWSPAVIRLLAERGHGFNELDRAIEGISRRMLTRTLRGLEEAGFVSRTTSGPPWARVEYSLTEVGHSLREQLFTLGQWADAHRSGLV</sequence>
<dbReference type="PROSITE" id="PS51118">
    <property type="entry name" value="HTH_HXLR"/>
    <property type="match status" value="1"/>
</dbReference>
<protein>
    <submittedName>
        <fullName evidence="5">Winged helix-turn-helix transcriptional regulator</fullName>
    </submittedName>
</protein>
<keyword evidence="1" id="KW-0805">Transcription regulation</keyword>
<feature type="domain" description="HTH hxlR-type" evidence="4">
    <location>
        <begin position="22"/>
        <end position="120"/>
    </location>
</feature>
<comment type="caution">
    <text evidence="5">The sequence shown here is derived from an EMBL/GenBank/DDBJ whole genome shotgun (WGS) entry which is preliminary data.</text>
</comment>
<dbReference type="Proteomes" id="UP001596058">
    <property type="component" value="Unassembled WGS sequence"/>
</dbReference>
<dbReference type="PANTHER" id="PTHR33204:SF39">
    <property type="entry name" value="TRANSCRIPTIONAL REGULATORY PROTEIN"/>
    <property type="match status" value="1"/>
</dbReference>
<name>A0ABW1CG49_9ACTN</name>
<dbReference type="InterPro" id="IPR036390">
    <property type="entry name" value="WH_DNA-bd_sf"/>
</dbReference>
<dbReference type="Gene3D" id="1.10.10.10">
    <property type="entry name" value="Winged helix-like DNA-binding domain superfamily/Winged helix DNA-binding domain"/>
    <property type="match status" value="1"/>
</dbReference>
<dbReference type="Pfam" id="PF01638">
    <property type="entry name" value="HxlR"/>
    <property type="match status" value="1"/>
</dbReference>
<evidence type="ECO:0000313" key="5">
    <source>
        <dbReference type="EMBL" id="MFC5824709.1"/>
    </source>
</evidence>
<keyword evidence="3" id="KW-0804">Transcription</keyword>
<accession>A0ABW1CG49</accession>
<evidence type="ECO:0000256" key="1">
    <source>
        <dbReference type="ARBA" id="ARBA00023015"/>
    </source>
</evidence>
<keyword evidence="6" id="KW-1185">Reference proteome</keyword>
<gene>
    <name evidence="5" type="ORF">ACFPZ3_12695</name>
</gene>
<dbReference type="SUPFAM" id="SSF46785">
    <property type="entry name" value="Winged helix' DNA-binding domain"/>
    <property type="match status" value="1"/>
</dbReference>
<dbReference type="RefSeq" id="WP_379514231.1">
    <property type="nucleotide sequence ID" value="NZ_JBHSPA010000016.1"/>
</dbReference>
<dbReference type="InterPro" id="IPR036388">
    <property type="entry name" value="WH-like_DNA-bd_sf"/>
</dbReference>
<evidence type="ECO:0000256" key="2">
    <source>
        <dbReference type="ARBA" id="ARBA00023125"/>
    </source>
</evidence>
<organism evidence="5 6">
    <name type="scientific">Nonomuraea insulae</name>
    <dbReference type="NCBI Taxonomy" id="1616787"/>
    <lineage>
        <taxon>Bacteria</taxon>
        <taxon>Bacillati</taxon>
        <taxon>Actinomycetota</taxon>
        <taxon>Actinomycetes</taxon>
        <taxon>Streptosporangiales</taxon>
        <taxon>Streptosporangiaceae</taxon>
        <taxon>Nonomuraea</taxon>
    </lineage>
</organism>
<evidence type="ECO:0000259" key="4">
    <source>
        <dbReference type="PROSITE" id="PS51118"/>
    </source>
</evidence>
<dbReference type="EMBL" id="JBHSPA010000016">
    <property type="protein sequence ID" value="MFC5824709.1"/>
    <property type="molecule type" value="Genomic_DNA"/>
</dbReference>
<keyword evidence="2" id="KW-0238">DNA-binding</keyword>
<dbReference type="PANTHER" id="PTHR33204">
    <property type="entry name" value="TRANSCRIPTIONAL REGULATOR, MARR FAMILY"/>
    <property type="match status" value="1"/>
</dbReference>
<proteinExistence type="predicted"/>
<evidence type="ECO:0000313" key="6">
    <source>
        <dbReference type="Proteomes" id="UP001596058"/>
    </source>
</evidence>